<dbReference type="InterPro" id="IPR015424">
    <property type="entry name" value="PyrdxlP-dep_Trfase"/>
</dbReference>
<dbReference type="EMBL" id="RGOB01000030">
    <property type="protein sequence ID" value="NCU53004.1"/>
    <property type="molecule type" value="Genomic_DNA"/>
</dbReference>
<dbReference type="EMBL" id="RGGN01000056">
    <property type="protein sequence ID" value="NCU62883.1"/>
    <property type="molecule type" value="Genomic_DNA"/>
</dbReference>
<dbReference type="InterPro" id="IPR015422">
    <property type="entry name" value="PyrdxlP-dep_Trfase_small"/>
</dbReference>
<evidence type="ECO:0000256" key="3">
    <source>
        <dbReference type="ARBA" id="ARBA00006904"/>
    </source>
</evidence>
<comment type="catalytic activity">
    <reaction evidence="11">
        <text>O-phospho-L-serine + 2-oxoglutarate = 3-phosphooxypyruvate + L-glutamate</text>
        <dbReference type="Rhea" id="RHEA:14329"/>
        <dbReference type="ChEBI" id="CHEBI:16810"/>
        <dbReference type="ChEBI" id="CHEBI:18110"/>
        <dbReference type="ChEBI" id="CHEBI:29985"/>
        <dbReference type="ChEBI" id="CHEBI:57524"/>
        <dbReference type="EC" id="2.6.1.52"/>
    </reaction>
</comment>
<dbReference type="AlphaFoldDB" id="A0A845S555"/>
<sequence length="386" mass="43139">MTIERPSAKPERAFFSSGPCAKRPGWSIANIPTFTLGRSHRSKIAKDKLKELITLSKSLLKLPSDYKVGIVAGSDTGAIEMAMWSLLGATGVDVCGWENFGNDWVKDAVSQLKIKNLNVHKADYGKLPDLTKVDFNNDIVFTWNGTSSGVCLPDANWIKDDRKGLTICDATSSVFAMPMDWKKLDVITWSWQKVLGGEAAHGMIALSPRALERLKTYQPSWPIPKIFRLAEDKKVIEGIFEGETINTPSMLCVEDCIDALLWIESIGGLEGAIKRSKKNLEEVKFFVKENKDWIDFLAEKENTISSTSICLKIIDPKFKKLSKEDQAAKLKTINQVLEKENIAYDANSYRTAPAGFRIWGGATVESTDIEKLLPWIKWAYLTNLNV</sequence>
<dbReference type="Proteomes" id="UP000713222">
    <property type="component" value="Unassembled WGS sequence"/>
</dbReference>
<dbReference type="GO" id="GO:0004760">
    <property type="term" value="F:L-serine-pyruvate transaminase activity"/>
    <property type="evidence" value="ECO:0007669"/>
    <property type="project" value="TreeGrafter"/>
</dbReference>
<dbReference type="NCBIfam" id="NF002841">
    <property type="entry name" value="PRK03080.1-2"/>
    <property type="match status" value="1"/>
</dbReference>
<gene>
    <name evidence="12" type="ORF">EBV32_03345</name>
    <name evidence="15" type="ORF">EBV78_02160</name>
    <name evidence="13" type="ORF">EBX29_02055</name>
    <name evidence="14" type="ORF">EBX74_01675</name>
</gene>
<evidence type="ECO:0000256" key="2">
    <source>
        <dbReference type="ARBA" id="ARBA00005099"/>
    </source>
</evidence>
<dbReference type="GO" id="GO:0004648">
    <property type="term" value="F:O-phospho-L-serine:2-oxoglutarate aminotransferase activity"/>
    <property type="evidence" value="ECO:0007669"/>
    <property type="project" value="UniProtKB-EC"/>
</dbReference>
<evidence type="ECO:0000313" key="15">
    <source>
        <dbReference type="EMBL" id="NCU62883.1"/>
    </source>
</evidence>
<dbReference type="EMBL" id="RGMI01000074">
    <property type="protein sequence ID" value="NCU50543.1"/>
    <property type="molecule type" value="Genomic_DNA"/>
</dbReference>
<dbReference type="InterPro" id="IPR015421">
    <property type="entry name" value="PyrdxlP-dep_Trfase_major"/>
</dbReference>
<dbReference type="Gene3D" id="3.90.1150.10">
    <property type="entry name" value="Aspartate Aminotransferase, domain 1"/>
    <property type="match status" value="1"/>
</dbReference>
<organism evidence="15 16">
    <name type="scientific">Candidatus Fonsibacter lacus</name>
    <dbReference type="NCBI Taxonomy" id="2576439"/>
    <lineage>
        <taxon>Bacteria</taxon>
        <taxon>Pseudomonadati</taxon>
        <taxon>Pseudomonadota</taxon>
        <taxon>Alphaproteobacteria</taxon>
        <taxon>Candidatus Pelagibacterales</taxon>
        <taxon>Candidatus Pelagibacterales incertae sedis</taxon>
        <taxon>Candidatus Fonsibacter</taxon>
    </lineage>
</organism>
<reference evidence="15 16" key="1">
    <citation type="submission" date="2018-10" db="EMBL/GenBank/DDBJ databases">
        <title>Iterative Subtractive Binning of Freshwater Chronoseries Metagenomes Recovers Nearly Complete Genomes from over Four Hundred Novel Species.</title>
        <authorList>
            <person name="Rodriguez-R L.M."/>
            <person name="Tsementzi D."/>
            <person name="Luo C."/>
            <person name="Konstantinidis K.T."/>
        </authorList>
    </citation>
    <scope>NUCLEOTIDE SEQUENCE [LARGE SCALE GENOMIC DNA]</scope>
    <source>
        <strain evidence="15">WB7_2B_003</strain>
        <strain evidence="12">WB7_6_001</strain>
        <strain evidence="13">WB8_1A_003</strain>
        <strain evidence="14">WB8_2A_004</strain>
    </source>
</reference>
<keyword evidence="9" id="KW-0663">Pyridoxal phosphate</keyword>
<evidence type="ECO:0000256" key="6">
    <source>
        <dbReference type="ARBA" id="ARBA00022576"/>
    </source>
</evidence>
<dbReference type="EMBL" id="RGET01000049">
    <property type="protein sequence ID" value="NBN88109.1"/>
    <property type="molecule type" value="Genomic_DNA"/>
</dbReference>
<evidence type="ECO:0000256" key="10">
    <source>
        <dbReference type="ARBA" id="ARBA00023299"/>
    </source>
</evidence>
<comment type="pathway">
    <text evidence="2">Amino-acid biosynthesis; L-serine biosynthesis; L-serine from 3-phospho-D-glycerate: step 2/3.</text>
</comment>
<keyword evidence="6 15" id="KW-0032">Aminotransferase</keyword>
<evidence type="ECO:0000256" key="7">
    <source>
        <dbReference type="ARBA" id="ARBA00022605"/>
    </source>
</evidence>
<keyword evidence="8 15" id="KW-0808">Transferase</keyword>
<proteinExistence type="inferred from homology"/>
<dbReference type="UniPathway" id="UPA00135">
    <property type="reaction ID" value="UER00197"/>
</dbReference>
<protein>
    <recommendedName>
        <fullName evidence="4">phosphoserine transaminase</fullName>
        <ecNumber evidence="4">2.6.1.52</ecNumber>
    </recommendedName>
</protein>
<evidence type="ECO:0000256" key="9">
    <source>
        <dbReference type="ARBA" id="ARBA00022898"/>
    </source>
</evidence>
<keyword evidence="7" id="KW-0028">Amino-acid biosynthesis</keyword>
<dbReference type="EC" id="2.6.1.52" evidence="4"/>
<evidence type="ECO:0000256" key="11">
    <source>
        <dbReference type="ARBA" id="ARBA00049007"/>
    </source>
</evidence>
<dbReference type="GO" id="GO:0008453">
    <property type="term" value="F:alanine-glyoxylate transaminase activity"/>
    <property type="evidence" value="ECO:0007669"/>
    <property type="project" value="TreeGrafter"/>
</dbReference>
<comment type="cofactor">
    <cofactor evidence="1">
        <name>pyridoxal 5'-phosphate</name>
        <dbReference type="ChEBI" id="CHEBI:597326"/>
    </cofactor>
</comment>
<dbReference type="NCBIfam" id="TIGR01365">
    <property type="entry name" value="serC_2"/>
    <property type="match status" value="1"/>
</dbReference>
<dbReference type="Proteomes" id="UP000747791">
    <property type="component" value="Unassembled WGS sequence"/>
</dbReference>
<keyword evidence="10" id="KW-0718">Serine biosynthesis</keyword>
<evidence type="ECO:0000256" key="5">
    <source>
        <dbReference type="ARBA" id="ARBA00022490"/>
    </source>
</evidence>
<comment type="similarity">
    <text evidence="3">Belongs to the class-V pyridoxal-phosphate-dependent aminotransferase family. SerC subfamily.</text>
</comment>
<dbReference type="PIRSF" id="PIRSF000525">
    <property type="entry name" value="SerC"/>
    <property type="match status" value="1"/>
</dbReference>
<dbReference type="Gene3D" id="3.40.640.10">
    <property type="entry name" value="Type I PLP-dependent aspartate aminotransferase-like (Major domain)"/>
    <property type="match status" value="1"/>
</dbReference>
<dbReference type="InterPro" id="IPR022278">
    <property type="entry name" value="Pser_aminoTfrase"/>
</dbReference>
<evidence type="ECO:0000313" key="12">
    <source>
        <dbReference type="EMBL" id="NBN88109.1"/>
    </source>
</evidence>
<dbReference type="CDD" id="cd01494">
    <property type="entry name" value="AAT_I"/>
    <property type="match status" value="1"/>
</dbReference>
<comment type="caution">
    <text evidence="15">The sequence shown here is derived from an EMBL/GenBank/DDBJ whole genome shotgun (WGS) entry which is preliminary data.</text>
</comment>
<dbReference type="Proteomes" id="UP000572953">
    <property type="component" value="Unassembled WGS sequence"/>
</dbReference>
<dbReference type="GO" id="GO:0019265">
    <property type="term" value="P:glycine biosynthetic process, by transamination of glyoxylate"/>
    <property type="evidence" value="ECO:0007669"/>
    <property type="project" value="TreeGrafter"/>
</dbReference>
<keyword evidence="5" id="KW-0963">Cytoplasm</keyword>
<dbReference type="Proteomes" id="UP000699985">
    <property type="component" value="Unassembled WGS sequence"/>
</dbReference>
<evidence type="ECO:0000313" key="13">
    <source>
        <dbReference type="EMBL" id="NCU50543.1"/>
    </source>
</evidence>
<evidence type="ECO:0000256" key="8">
    <source>
        <dbReference type="ARBA" id="ARBA00022679"/>
    </source>
</evidence>
<dbReference type="InterPro" id="IPR006271">
    <property type="entry name" value="Pser_aminoTfrase_methanosarc"/>
</dbReference>
<dbReference type="GO" id="GO:0006564">
    <property type="term" value="P:L-serine biosynthetic process"/>
    <property type="evidence" value="ECO:0007669"/>
    <property type="project" value="UniProtKB-KW"/>
</dbReference>
<evidence type="ECO:0000313" key="14">
    <source>
        <dbReference type="EMBL" id="NCU53004.1"/>
    </source>
</evidence>
<dbReference type="PANTHER" id="PTHR21152">
    <property type="entry name" value="AMINOTRANSFERASE CLASS V"/>
    <property type="match status" value="1"/>
</dbReference>
<evidence type="ECO:0000256" key="4">
    <source>
        <dbReference type="ARBA" id="ARBA00013030"/>
    </source>
</evidence>
<accession>A0A845S555</accession>
<name>A0A845S555_9PROT</name>
<dbReference type="PANTHER" id="PTHR21152:SF40">
    <property type="entry name" value="ALANINE--GLYOXYLATE AMINOTRANSFERASE"/>
    <property type="match status" value="1"/>
</dbReference>
<evidence type="ECO:0000256" key="1">
    <source>
        <dbReference type="ARBA" id="ARBA00001933"/>
    </source>
</evidence>
<dbReference type="SUPFAM" id="SSF53383">
    <property type="entry name" value="PLP-dependent transferases"/>
    <property type="match status" value="1"/>
</dbReference>
<evidence type="ECO:0000313" key="16">
    <source>
        <dbReference type="Proteomes" id="UP000572953"/>
    </source>
</evidence>